<dbReference type="PIRSF" id="PIRSF001480">
    <property type="entry name" value="Mannose-6-phosphate_isomerase"/>
    <property type="match status" value="1"/>
</dbReference>
<evidence type="ECO:0000256" key="3">
    <source>
        <dbReference type="ARBA" id="ARBA00010772"/>
    </source>
</evidence>
<dbReference type="InterPro" id="IPR001250">
    <property type="entry name" value="Man6P_Isoase-1"/>
</dbReference>
<dbReference type="Proteomes" id="UP001596174">
    <property type="component" value="Unassembled WGS sequence"/>
</dbReference>
<dbReference type="PRINTS" id="PR00714">
    <property type="entry name" value="MAN6PISMRASE"/>
</dbReference>
<organism evidence="9 10">
    <name type="scientific">Streptacidiphilus monticola</name>
    <dbReference type="NCBI Taxonomy" id="2161674"/>
    <lineage>
        <taxon>Bacteria</taxon>
        <taxon>Bacillati</taxon>
        <taxon>Actinomycetota</taxon>
        <taxon>Actinomycetes</taxon>
        <taxon>Kitasatosporales</taxon>
        <taxon>Streptomycetaceae</taxon>
        <taxon>Streptacidiphilus</taxon>
    </lineage>
</organism>
<dbReference type="EC" id="5.3.1.8" evidence="4"/>
<keyword evidence="6" id="KW-0862">Zinc</keyword>
<reference evidence="10" key="1">
    <citation type="journal article" date="2019" name="Int. J. Syst. Evol. Microbiol.">
        <title>The Global Catalogue of Microorganisms (GCM) 10K type strain sequencing project: providing services to taxonomists for standard genome sequencing and annotation.</title>
        <authorList>
            <consortium name="The Broad Institute Genomics Platform"/>
            <consortium name="The Broad Institute Genome Sequencing Center for Infectious Disease"/>
            <person name="Wu L."/>
            <person name="Ma J."/>
        </authorList>
    </citation>
    <scope>NUCLEOTIDE SEQUENCE [LARGE SCALE GENOMIC DNA]</scope>
    <source>
        <strain evidence="10">JCM 4816</strain>
    </source>
</reference>
<gene>
    <name evidence="9" type="primary">manA</name>
    <name evidence="9" type="ORF">ACFP3V_19450</name>
</gene>
<dbReference type="NCBIfam" id="TIGR00218">
    <property type="entry name" value="manA"/>
    <property type="match status" value="1"/>
</dbReference>
<dbReference type="SUPFAM" id="SSF51182">
    <property type="entry name" value="RmlC-like cupins"/>
    <property type="match status" value="1"/>
</dbReference>
<dbReference type="GO" id="GO:0004476">
    <property type="term" value="F:mannose-6-phosphate isomerase activity"/>
    <property type="evidence" value="ECO:0007669"/>
    <property type="project" value="UniProtKB-EC"/>
</dbReference>
<dbReference type="InterPro" id="IPR016305">
    <property type="entry name" value="Mannose-6-P_Isomerase"/>
</dbReference>
<dbReference type="CDD" id="cd07011">
    <property type="entry name" value="cupin_PMI_type_I_N"/>
    <property type="match status" value="1"/>
</dbReference>
<evidence type="ECO:0000313" key="10">
    <source>
        <dbReference type="Proteomes" id="UP001596174"/>
    </source>
</evidence>
<dbReference type="InterPro" id="IPR046457">
    <property type="entry name" value="PMI_typeI_cat"/>
</dbReference>
<proteinExistence type="inferred from homology"/>
<name>A0ABW1G3Q3_9ACTN</name>
<dbReference type="Gene3D" id="2.60.120.10">
    <property type="entry name" value="Jelly Rolls"/>
    <property type="match status" value="2"/>
</dbReference>
<evidence type="ECO:0000256" key="2">
    <source>
        <dbReference type="ARBA" id="ARBA00001947"/>
    </source>
</evidence>
<sequence length="404" mass="42963">MDRLHNTIRPYAWGSRTAIAELTGRRPGSEPEAELWMGAHPGDPSRLDRGDGLVGLDAVIAADPEAELGRPTVERFGQTLPFLFKILAAGEPLSIQVHPNLEQARAGFADEESRGVPLDARQRNYKDPNHKPEAICALTPFTGLCGFRSPAAAAELLELLDVDELAPVVGALRTQPANEALRQALVQILGLAAADAARIVPRAAAALREAAVAAEKAGDHERAVELADYADVEKSFPGDVGVLAGLLLNHVRLVPGQALYLGAGVPHAYLHGLGVELMANSDNVLRAGLTPKHIDVPELLKVTLFEPQAPAVLRPEPVPDGHGEQLYPCPIDEFRLSRYQGGTDRIPTETPQILLCTAGTVELRDATGAQLTLRPGESAFLPAGAPAPEAVGPDSTLFRATVRL</sequence>
<dbReference type="Gene3D" id="1.10.441.10">
    <property type="entry name" value="Phosphomannose Isomerase, domain 2"/>
    <property type="match status" value="1"/>
</dbReference>
<dbReference type="PROSITE" id="PS00966">
    <property type="entry name" value="PMI_I_2"/>
    <property type="match status" value="1"/>
</dbReference>
<comment type="similarity">
    <text evidence="3">Belongs to the mannose-6-phosphate isomerase type 1 family.</text>
</comment>
<dbReference type="Pfam" id="PF20511">
    <property type="entry name" value="PMI_typeI_cat"/>
    <property type="match status" value="1"/>
</dbReference>
<protein>
    <recommendedName>
        <fullName evidence="4">mannose-6-phosphate isomerase</fullName>
        <ecNumber evidence="4">5.3.1.8</ecNumber>
    </recommendedName>
</protein>
<evidence type="ECO:0000259" key="8">
    <source>
        <dbReference type="Pfam" id="PF20511"/>
    </source>
</evidence>
<evidence type="ECO:0000256" key="5">
    <source>
        <dbReference type="ARBA" id="ARBA00022723"/>
    </source>
</evidence>
<dbReference type="InterPro" id="IPR011051">
    <property type="entry name" value="RmlC_Cupin_sf"/>
</dbReference>
<evidence type="ECO:0000313" key="9">
    <source>
        <dbReference type="EMBL" id="MFC5909380.1"/>
    </source>
</evidence>
<dbReference type="EMBL" id="JBHSQJ010000082">
    <property type="protein sequence ID" value="MFC5909380.1"/>
    <property type="molecule type" value="Genomic_DNA"/>
</dbReference>
<keyword evidence="7 9" id="KW-0413">Isomerase</keyword>
<comment type="catalytic activity">
    <reaction evidence="1">
        <text>D-mannose 6-phosphate = D-fructose 6-phosphate</text>
        <dbReference type="Rhea" id="RHEA:12356"/>
        <dbReference type="ChEBI" id="CHEBI:58735"/>
        <dbReference type="ChEBI" id="CHEBI:61527"/>
        <dbReference type="EC" id="5.3.1.8"/>
    </reaction>
</comment>
<dbReference type="InterPro" id="IPR014710">
    <property type="entry name" value="RmlC-like_jellyroll"/>
</dbReference>
<keyword evidence="5" id="KW-0479">Metal-binding</keyword>
<dbReference type="InterPro" id="IPR018050">
    <property type="entry name" value="Pmannose_isomerase-type1_CS"/>
</dbReference>
<dbReference type="PROSITE" id="PS00965">
    <property type="entry name" value="PMI_I_1"/>
    <property type="match status" value="1"/>
</dbReference>
<evidence type="ECO:0000256" key="7">
    <source>
        <dbReference type="ARBA" id="ARBA00023235"/>
    </source>
</evidence>
<evidence type="ECO:0000256" key="6">
    <source>
        <dbReference type="ARBA" id="ARBA00022833"/>
    </source>
</evidence>
<comment type="caution">
    <text evidence="9">The sequence shown here is derived from an EMBL/GenBank/DDBJ whole genome shotgun (WGS) entry which is preliminary data.</text>
</comment>
<accession>A0ABW1G3Q3</accession>
<dbReference type="RefSeq" id="WP_380585127.1">
    <property type="nucleotide sequence ID" value="NZ_JBHSQJ010000082.1"/>
</dbReference>
<comment type="cofactor">
    <cofactor evidence="2">
        <name>Zn(2+)</name>
        <dbReference type="ChEBI" id="CHEBI:29105"/>
    </cofactor>
</comment>
<evidence type="ECO:0000256" key="4">
    <source>
        <dbReference type="ARBA" id="ARBA00011956"/>
    </source>
</evidence>
<keyword evidence="10" id="KW-1185">Reference proteome</keyword>
<feature type="domain" description="Phosphomannose isomerase type I catalytic" evidence="8">
    <location>
        <begin position="3"/>
        <end position="148"/>
    </location>
</feature>
<evidence type="ECO:0000256" key="1">
    <source>
        <dbReference type="ARBA" id="ARBA00000757"/>
    </source>
</evidence>
<dbReference type="PANTHER" id="PTHR10309:SF0">
    <property type="entry name" value="MANNOSE-6-PHOSPHATE ISOMERASE"/>
    <property type="match status" value="1"/>
</dbReference>
<dbReference type="PANTHER" id="PTHR10309">
    <property type="entry name" value="MANNOSE-6-PHOSPHATE ISOMERASE"/>
    <property type="match status" value="1"/>
</dbReference>